<dbReference type="OrthoDB" id="6399553at2759"/>
<sequence length="138" mass="15783">MYVGTMDDSDAYEPSMYYKMYAAHYEVTTYEYTYPRVHASSISRSSKEDWEPVRRLLRHRHSRDVSIDATADDGANTPSYFAEAPKDFLAPNYYETEAPLSSTYSALTYYTEAKKSDAKSPGFPDGEIPLYFSTTVPF</sequence>
<reference evidence="1 2" key="1">
    <citation type="journal article" date="2011" name="Science">
        <title>The ecoresponsive genome of Daphnia pulex.</title>
        <authorList>
            <person name="Colbourne J.K."/>
            <person name="Pfrender M.E."/>
            <person name="Gilbert D."/>
            <person name="Thomas W.K."/>
            <person name="Tucker A."/>
            <person name="Oakley T.H."/>
            <person name="Tokishita S."/>
            <person name="Aerts A."/>
            <person name="Arnold G.J."/>
            <person name="Basu M.K."/>
            <person name="Bauer D.J."/>
            <person name="Caceres C.E."/>
            <person name="Carmel L."/>
            <person name="Casola C."/>
            <person name="Choi J.H."/>
            <person name="Detter J.C."/>
            <person name="Dong Q."/>
            <person name="Dusheyko S."/>
            <person name="Eads B.D."/>
            <person name="Frohlich T."/>
            <person name="Geiler-Samerotte K.A."/>
            <person name="Gerlach D."/>
            <person name="Hatcher P."/>
            <person name="Jogdeo S."/>
            <person name="Krijgsveld J."/>
            <person name="Kriventseva E.V."/>
            <person name="Kultz D."/>
            <person name="Laforsch C."/>
            <person name="Lindquist E."/>
            <person name="Lopez J."/>
            <person name="Manak J.R."/>
            <person name="Muller J."/>
            <person name="Pangilinan J."/>
            <person name="Patwardhan R.P."/>
            <person name="Pitluck S."/>
            <person name="Pritham E.J."/>
            <person name="Rechtsteiner A."/>
            <person name="Rho M."/>
            <person name="Rogozin I.B."/>
            <person name="Sakarya O."/>
            <person name="Salamov A."/>
            <person name="Schaack S."/>
            <person name="Shapiro H."/>
            <person name="Shiga Y."/>
            <person name="Skalitzky C."/>
            <person name="Smith Z."/>
            <person name="Souvorov A."/>
            <person name="Sung W."/>
            <person name="Tang Z."/>
            <person name="Tsuchiya D."/>
            <person name="Tu H."/>
            <person name="Vos H."/>
            <person name="Wang M."/>
            <person name="Wolf Y.I."/>
            <person name="Yamagata H."/>
            <person name="Yamada T."/>
            <person name="Ye Y."/>
            <person name="Shaw J.R."/>
            <person name="Andrews J."/>
            <person name="Crease T.J."/>
            <person name="Tang H."/>
            <person name="Lucas S.M."/>
            <person name="Robertson H.M."/>
            <person name="Bork P."/>
            <person name="Koonin E.V."/>
            <person name="Zdobnov E.M."/>
            <person name="Grigoriev I.V."/>
            <person name="Lynch M."/>
            <person name="Boore J.L."/>
        </authorList>
    </citation>
    <scope>NUCLEOTIDE SEQUENCE [LARGE SCALE GENOMIC DNA]</scope>
</reference>
<keyword evidence="2" id="KW-1185">Reference proteome</keyword>
<proteinExistence type="predicted"/>
<dbReference type="EMBL" id="GL732573">
    <property type="protein sequence ID" value="EFX75667.1"/>
    <property type="molecule type" value="Genomic_DNA"/>
</dbReference>
<organism evidence="1 2">
    <name type="scientific">Daphnia pulex</name>
    <name type="common">Water flea</name>
    <dbReference type="NCBI Taxonomy" id="6669"/>
    <lineage>
        <taxon>Eukaryota</taxon>
        <taxon>Metazoa</taxon>
        <taxon>Ecdysozoa</taxon>
        <taxon>Arthropoda</taxon>
        <taxon>Crustacea</taxon>
        <taxon>Branchiopoda</taxon>
        <taxon>Diplostraca</taxon>
        <taxon>Cladocera</taxon>
        <taxon>Anomopoda</taxon>
        <taxon>Daphniidae</taxon>
        <taxon>Daphnia</taxon>
    </lineage>
</organism>
<evidence type="ECO:0000313" key="1">
    <source>
        <dbReference type="EMBL" id="EFX75667.1"/>
    </source>
</evidence>
<dbReference type="InParanoid" id="E9GXJ8"/>
<gene>
    <name evidence="1" type="ORF">DAPPUDRAFT_107568</name>
</gene>
<protein>
    <submittedName>
        <fullName evidence="1">Uncharacterized protein</fullName>
    </submittedName>
</protein>
<accession>E9GXJ8</accession>
<dbReference type="KEGG" id="dpx:DAPPUDRAFT_107568"/>
<dbReference type="Proteomes" id="UP000000305">
    <property type="component" value="Unassembled WGS sequence"/>
</dbReference>
<dbReference type="AlphaFoldDB" id="E9GXJ8"/>
<dbReference type="HOGENOM" id="CLU_1857299_0_0_1"/>
<name>E9GXJ8_DAPPU</name>
<evidence type="ECO:0000313" key="2">
    <source>
        <dbReference type="Proteomes" id="UP000000305"/>
    </source>
</evidence>